<keyword evidence="2" id="KW-1185">Reference proteome</keyword>
<evidence type="ECO:0000313" key="1">
    <source>
        <dbReference type="EMBL" id="SFC99036.1"/>
    </source>
</evidence>
<sequence>MVSLNVKEEQILAKGDVIAQVYLPVFAEESTQAKTRLNKFIAQLSLDKALLERNKKSAFCCLKDTRFKSVYVTSLVCLYLHCHLKLKVLLLKIFPTIDGVRLYDITLEVDNIEPKLIGLRAILNFETNIK</sequence>
<gene>
    <name evidence="1" type="ORF">SAMN02745724_03135</name>
</gene>
<name>A0A1I1NNN1_9GAMM</name>
<dbReference type="Proteomes" id="UP000198862">
    <property type="component" value="Unassembled WGS sequence"/>
</dbReference>
<dbReference type="RefSeq" id="WP_091986180.1">
    <property type="nucleotide sequence ID" value="NZ_FOLO01000026.1"/>
</dbReference>
<proteinExistence type="predicted"/>
<dbReference type="AlphaFoldDB" id="A0A1I1NNN1"/>
<organism evidence="1 2">
    <name type="scientific">Pseudoalteromonas denitrificans DSM 6059</name>
    <dbReference type="NCBI Taxonomy" id="1123010"/>
    <lineage>
        <taxon>Bacteria</taxon>
        <taxon>Pseudomonadati</taxon>
        <taxon>Pseudomonadota</taxon>
        <taxon>Gammaproteobacteria</taxon>
        <taxon>Alteromonadales</taxon>
        <taxon>Pseudoalteromonadaceae</taxon>
        <taxon>Pseudoalteromonas</taxon>
    </lineage>
</organism>
<accession>A0A1I1NNN1</accession>
<evidence type="ECO:0000313" key="2">
    <source>
        <dbReference type="Proteomes" id="UP000198862"/>
    </source>
</evidence>
<dbReference type="STRING" id="1123010.SAMN02745724_03135"/>
<dbReference type="EMBL" id="FOLO01000026">
    <property type="protein sequence ID" value="SFC99036.1"/>
    <property type="molecule type" value="Genomic_DNA"/>
</dbReference>
<reference evidence="1 2" key="1">
    <citation type="submission" date="2016-10" db="EMBL/GenBank/DDBJ databases">
        <authorList>
            <person name="de Groot N.N."/>
        </authorList>
    </citation>
    <scope>NUCLEOTIDE SEQUENCE [LARGE SCALE GENOMIC DNA]</scope>
    <source>
        <strain evidence="1 2">DSM 6059</strain>
    </source>
</reference>
<protein>
    <submittedName>
        <fullName evidence="1">Uncharacterized protein</fullName>
    </submittedName>
</protein>